<feature type="chain" id="PRO_5046379614" evidence="1">
    <location>
        <begin position="17"/>
        <end position="647"/>
    </location>
</feature>
<accession>A0ABQ8P4Q7</accession>
<evidence type="ECO:0000313" key="4">
    <source>
        <dbReference type="Proteomes" id="UP001071777"/>
    </source>
</evidence>
<dbReference type="SUPFAM" id="SSF100895">
    <property type="entry name" value="Kazal-type serine protease inhibitors"/>
    <property type="match status" value="2"/>
</dbReference>
<dbReference type="Pfam" id="PF07648">
    <property type="entry name" value="Kazal_2"/>
    <property type="match status" value="2"/>
</dbReference>
<organism evidence="3 4">
    <name type="scientific">Cryptosporidium canis</name>
    <dbReference type="NCBI Taxonomy" id="195482"/>
    <lineage>
        <taxon>Eukaryota</taxon>
        <taxon>Sar</taxon>
        <taxon>Alveolata</taxon>
        <taxon>Apicomplexa</taxon>
        <taxon>Conoidasida</taxon>
        <taxon>Coccidia</taxon>
        <taxon>Eucoccidiorida</taxon>
        <taxon>Eimeriorina</taxon>
        <taxon>Cryptosporidiidae</taxon>
        <taxon>Cryptosporidium</taxon>
    </lineage>
</organism>
<feature type="signal peptide" evidence="1">
    <location>
        <begin position="1"/>
        <end position="16"/>
    </location>
</feature>
<dbReference type="InterPro" id="IPR036058">
    <property type="entry name" value="Kazal_dom_sf"/>
</dbReference>
<keyword evidence="4" id="KW-1185">Reference proteome</keyword>
<reference evidence="3" key="1">
    <citation type="submission" date="2022-10" db="EMBL/GenBank/DDBJ databases">
        <title>Adaptive evolution leads to modifications in subtelomeric GC content in a zoonotic Cryptosporidium species.</title>
        <authorList>
            <person name="Li J."/>
            <person name="Feng Y."/>
            <person name="Xiao L."/>
        </authorList>
    </citation>
    <scope>NUCLEOTIDE SEQUENCE</scope>
    <source>
        <strain evidence="3">25894</strain>
    </source>
</reference>
<comment type="caution">
    <text evidence="3">The sequence shown here is derived from an EMBL/GenBank/DDBJ whole genome shotgun (WGS) entry which is preliminary data.</text>
</comment>
<feature type="domain" description="Kazal-like" evidence="2">
    <location>
        <begin position="591"/>
        <end position="642"/>
    </location>
</feature>
<dbReference type="SMART" id="SM00280">
    <property type="entry name" value="KAZAL"/>
    <property type="match status" value="2"/>
</dbReference>
<proteinExistence type="predicted"/>
<dbReference type="CDD" id="cd00104">
    <property type="entry name" value="KAZAL_FS"/>
    <property type="match status" value="1"/>
</dbReference>
<evidence type="ECO:0000259" key="2">
    <source>
        <dbReference type="PROSITE" id="PS51465"/>
    </source>
</evidence>
<dbReference type="Gene3D" id="3.30.60.30">
    <property type="match status" value="1"/>
</dbReference>
<dbReference type="Proteomes" id="UP001071777">
    <property type="component" value="Unassembled WGS sequence"/>
</dbReference>
<dbReference type="InterPro" id="IPR002350">
    <property type="entry name" value="Kazal_dom"/>
</dbReference>
<keyword evidence="1" id="KW-0732">Signal</keyword>
<name>A0ABQ8P4Q7_9CRYT</name>
<dbReference type="EMBL" id="JAPCXB010000102">
    <property type="protein sequence ID" value="KAJ1608212.1"/>
    <property type="molecule type" value="Genomic_DNA"/>
</dbReference>
<sequence length="647" mass="71316">MLSLIWLALATANALAVGGEQFIRCNSGPMTICGSDMVLYKSECEFLASKANNTDLTIVDLADCIGSDPAISGVNASELGAAEAGLGSESRSLRGSSLFKWNSELFYGNMSSYLRGESNGSLVGLSDVMNGSEADGALTYGYDWNQSTFYSSLMNDTSGNGSNAYSSFYLGEYNPVFKSINKYNINMINAVVENFDVSSFILSNGKYNLSKLSLSVLEMVLKILKTKKYEMQSLVNKMRYYEHMWGGNSTAPNPGLKSLDNPYNFTLMGMNSSLYDYSTYNGLNVTFKLINLNSTNSYLSSPLILDLALKTLNNMNIGSFRLDANESSLENTVNYFTEGGNRSEGVSRSLLSAEHAQTSGSVPSNGTAGQLGEVYDCDMSVSPSEESPAASNFHCIFKNSTANIMVASEYVVRLTELVLRDFLDKSGLNSTSEEGQIQLPPFMFNPMIERANRRDLKGRFLSGSRLRDDSHVSLVLDFFDLLLVPLNYTSNDLGDAGVDEIFVNFDLNMLKEDQAGPPKARANETVVMEELNEIFQLESMIKNFSFGHRYNETSNYTLTNSLRVTSEALPVFNSSSSIDDLFRDFPPAFDRVRGQDCVIECDDHVDYHCANNGVTYRNLCEFRNAQCADISLIFVSYGKCLPLIIKG</sequence>
<evidence type="ECO:0000313" key="3">
    <source>
        <dbReference type="EMBL" id="KAJ1608212.1"/>
    </source>
</evidence>
<gene>
    <name evidence="3" type="ORF">OJ252_2599</name>
</gene>
<evidence type="ECO:0000256" key="1">
    <source>
        <dbReference type="SAM" id="SignalP"/>
    </source>
</evidence>
<dbReference type="PROSITE" id="PS51465">
    <property type="entry name" value="KAZAL_2"/>
    <property type="match status" value="1"/>
</dbReference>
<protein>
    <submittedName>
        <fullName evidence="3">Signal peptide-containing protein</fullName>
    </submittedName>
</protein>